<dbReference type="InterPro" id="IPR044643">
    <property type="entry name" value="TrpF_fam"/>
</dbReference>
<protein>
    <recommendedName>
        <fullName evidence="4 9">N-(5'-phosphoribosyl)anthranilate isomerase</fullName>
        <shortName evidence="9">PRAI</shortName>
        <ecNumber evidence="3 9">5.3.1.24</ecNumber>
    </recommendedName>
</protein>
<comment type="catalytic activity">
    <reaction evidence="1 9">
        <text>N-(5-phospho-beta-D-ribosyl)anthranilate = 1-(2-carboxyphenylamino)-1-deoxy-D-ribulose 5-phosphate</text>
        <dbReference type="Rhea" id="RHEA:21540"/>
        <dbReference type="ChEBI" id="CHEBI:18277"/>
        <dbReference type="ChEBI" id="CHEBI:58613"/>
        <dbReference type="EC" id="5.3.1.24"/>
    </reaction>
</comment>
<dbReference type="InterPro" id="IPR011060">
    <property type="entry name" value="RibuloseP-bd_barrel"/>
</dbReference>
<gene>
    <name evidence="9" type="primary">trpF</name>
    <name evidence="11" type="ORF">ACFFRE_08480</name>
</gene>
<dbReference type="CDD" id="cd00405">
    <property type="entry name" value="PRAI"/>
    <property type="match status" value="1"/>
</dbReference>
<dbReference type="PANTHER" id="PTHR42894:SF1">
    <property type="entry name" value="N-(5'-PHOSPHORIBOSYL)ANTHRANILATE ISOMERASE"/>
    <property type="match status" value="1"/>
</dbReference>
<evidence type="ECO:0000256" key="5">
    <source>
        <dbReference type="ARBA" id="ARBA00022605"/>
    </source>
</evidence>
<keyword evidence="5 9" id="KW-0028">Amino-acid biosynthesis</keyword>
<dbReference type="EMBL" id="JBHLYQ010000078">
    <property type="protein sequence ID" value="MFC0082183.1"/>
    <property type="molecule type" value="Genomic_DNA"/>
</dbReference>
<comment type="similarity">
    <text evidence="9">Belongs to the TrpF family.</text>
</comment>
<evidence type="ECO:0000313" key="11">
    <source>
        <dbReference type="EMBL" id="MFC0082183.1"/>
    </source>
</evidence>
<keyword evidence="12" id="KW-1185">Reference proteome</keyword>
<feature type="domain" description="N-(5'phosphoribosyl) anthranilate isomerase (PRAI)" evidence="10">
    <location>
        <begin position="10"/>
        <end position="200"/>
    </location>
</feature>
<evidence type="ECO:0000256" key="1">
    <source>
        <dbReference type="ARBA" id="ARBA00001164"/>
    </source>
</evidence>
<evidence type="ECO:0000256" key="8">
    <source>
        <dbReference type="ARBA" id="ARBA00023235"/>
    </source>
</evidence>
<evidence type="ECO:0000256" key="7">
    <source>
        <dbReference type="ARBA" id="ARBA00023141"/>
    </source>
</evidence>
<dbReference type="PANTHER" id="PTHR42894">
    <property type="entry name" value="N-(5'-PHOSPHORIBOSYL)ANTHRANILATE ISOMERASE"/>
    <property type="match status" value="1"/>
</dbReference>
<dbReference type="Pfam" id="PF00697">
    <property type="entry name" value="PRAI"/>
    <property type="match status" value="1"/>
</dbReference>
<name>A0ABV6C4H9_9ACTN</name>
<organism evidence="11 12">
    <name type="scientific">Aciditerrimonas ferrireducens</name>
    <dbReference type="NCBI Taxonomy" id="667306"/>
    <lineage>
        <taxon>Bacteria</taxon>
        <taxon>Bacillati</taxon>
        <taxon>Actinomycetota</taxon>
        <taxon>Acidimicrobiia</taxon>
        <taxon>Acidimicrobiales</taxon>
        <taxon>Acidimicrobiaceae</taxon>
        <taxon>Aciditerrimonas</taxon>
    </lineage>
</organism>
<evidence type="ECO:0000256" key="4">
    <source>
        <dbReference type="ARBA" id="ARBA00022272"/>
    </source>
</evidence>
<evidence type="ECO:0000256" key="9">
    <source>
        <dbReference type="HAMAP-Rule" id="MF_00135"/>
    </source>
</evidence>
<accession>A0ABV6C4H9</accession>
<dbReference type="HAMAP" id="MF_00135">
    <property type="entry name" value="PRAI"/>
    <property type="match status" value="1"/>
</dbReference>
<sequence length="226" mass="23673">MLLDDGLLIKVCGITNESDALLAVGLGADALGFVFAPSVRQMAPKAVERILDRLPSGVLTVGVFRDEAPKRVVEIVNGIGLQAAQLHGSETPAEASYVAERVPMLLKAFPAGHPDVGEPERYGATFVLVDGASPGSGQVFDWRLAEGVVDPRRLLVAGGLGPGNVAAAIARLRPRGVDVASGVEREPGRKDPALLQAFVAEARRAAAALGQPAEPDGLFDWEEVEQ</sequence>
<evidence type="ECO:0000256" key="3">
    <source>
        <dbReference type="ARBA" id="ARBA00012572"/>
    </source>
</evidence>
<comment type="caution">
    <text evidence="11">The sequence shown here is derived from an EMBL/GenBank/DDBJ whole genome shotgun (WGS) entry which is preliminary data.</text>
</comment>
<reference evidence="11 12" key="1">
    <citation type="submission" date="2024-09" db="EMBL/GenBank/DDBJ databases">
        <authorList>
            <person name="Sun Q."/>
            <person name="Mori K."/>
        </authorList>
    </citation>
    <scope>NUCLEOTIDE SEQUENCE [LARGE SCALE GENOMIC DNA]</scope>
    <source>
        <strain evidence="11 12">JCM 15389</strain>
    </source>
</reference>
<dbReference type="Gene3D" id="3.20.20.70">
    <property type="entry name" value="Aldolase class I"/>
    <property type="match status" value="1"/>
</dbReference>
<keyword evidence="7 9" id="KW-0057">Aromatic amino acid biosynthesis</keyword>
<dbReference type="SUPFAM" id="SSF51366">
    <property type="entry name" value="Ribulose-phoshate binding barrel"/>
    <property type="match status" value="1"/>
</dbReference>
<evidence type="ECO:0000259" key="10">
    <source>
        <dbReference type="Pfam" id="PF00697"/>
    </source>
</evidence>
<dbReference type="RefSeq" id="WP_377789667.1">
    <property type="nucleotide sequence ID" value="NZ_JBHLYQ010000078.1"/>
</dbReference>
<keyword evidence="8 9" id="KW-0413">Isomerase</keyword>
<dbReference type="GO" id="GO:0016853">
    <property type="term" value="F:isomerase activity"/>
    <property type="evidence" value="ECO:0007669"/>
    <property type="project" value="UniProtKB-KW"/>
</dbReference>
<dbReference type="EC" id="5.3.1.24" evidence="3 9"/>
<dbReference type="InterPro" id="IPR013785">
    <property type="entry name" value="Aldolase_TIM"/>
</dbReference>
<keyword evidence="6 9" id="KW-0822">Tryptophan biosynthesis</keyword>
<dbReference type="InterPro" id="IPR001240">
    <property type="entry name" value="PRAI_dom"/>
</dbReference>
<comment type="pathway">
    <text evidence="2 9">Amino-acid biosynthesis; L-tryptophan biosynthesis; L-tryptophan from chorismate: step 3/5.</text>
</comment>
<evidence type="ECO:0000256" key="6">
    <source>
        <dbReference type="ARBA" id="ARBA00022822"/>
    </source>
</evidence>
<dbReference type="Proteomes" id="UP001589788">
    <property type="component" value="Unassembled WGS sequence"/>
</dbReference>
<evidence type="ECO:0000256" key="2">
    <source>
        <dbReference type="ARBA" id="ARBA00004664"/>
    </source>
</evidence>
<evidence type="ECO:0000313" key="12">
    <source>
        <dbReference type="Proteomes" id="UP001589788"/>
    </source>
</evidence>
<proteinExistence type="inferred from homology"/>